<name>A0ABX1VVD1_9FIRM</name>
<evidence type="ECO:0000256" key="1">
    <source>
        <dbReference type="ARBA" id="ARBA00006484"/>
    </source>
</evidence>
<sequence length="246" mass="26978">MNRGVVVTGGAHGIGKQICSDFISAGDLVCFIDTDETRSLDFVNQTPGLFYYNGDVADPAVLKRFVEFALDNLKRIDVLVNNACRGNKGILSGLTYEEFDHTLSIGLKAPFELSRLCKDELKKNRGRIINIASSRAFQSEPDTEAYTCAKGGIVALTHALAISLGPEVLVNCIAPGWINVTEQEEFGREDVAAIPAGKVGTPEDISKMVTFLCDQDFITGETITVDGGMNKRMIYHGDWNWYFKPD</sequence>
<proteinExistence type="inferred from homology"/>
<dbReference type="Pfam" id="PF13561">
    <property type="entry name" value="adh_short_C2"/>
    <property type="match status" value="1"/>
</dbReference>
<accession>A0ABX1VVD1</accession>
<keyword evidence="2" id="KW-0560">Oxidoreductase</keyword>
<dbReference type="RefSeq" id="WP_170822842.1">
    <property type="nucleotide sequence ID" value="NZ_JAAOXG010000039.1"/>
</dbReference>
<dbReference type="InterPro" id="IPR020904">
    <property type="entry name" value="Sc_DH/Rdtase_CS"/>
</dbReference>
<dbReference type="PANTHER" id="PTHR42760:SF133">
    <property type="entry name" value="3-OXOACYL-[ACYL-CARRIER-PROTEIN] REDUCTASE"/>
    <property type="match status" value="1"/>
</dbReference>
<evidence type="ECO:0000256" key="2">
    <source>
        <dbReference type="ARBA" id="ARBA00023002"/>
    </source>
</evidence>
<evidence type="ECO:0000313" key="4">
    <source>
        <dbReference type="Proteomes" id="UP000539052"/>
    </source>
</evidence>
<dbReference type="Proteomes" id="UP000539052">
    <property type="component" value="Unassembled WGS sequence"/>
</dbReference>
<dbReference type="EMBL" id="JAAOXG010000039">
    <property type="protein sequence ID" value="NNJ31729.1"/>
    <property type="molecule type" value="Genomic_DNA"/>
</dbReference>
<dbReference type="InterPro" id="IPR002347">
    <property type="entry name" value="SDR_fam"/>
</dbReference>
<dbReference type="Gene3D" id="3.40.50.720">
    <property type="entry name" value="NAD(P)-binding Rossmann-like Domain"/>
    <property type="match status" value="1"/>
</dbReference>
<reference evidence="3 4" key="1">
    <citation type="submission" date="2020-03" db="EMBL/GenBank/DDBJ databases">
        <title>Genome Sequence of industrial isolate, B5A.</title>
        <authorList>
            <person name="Sharma S."/>
            <person name="Patil P.B."/>
            <person name="Korpole S."/>
        </authorList>
    </citation>
    <scope>NUCLEOTIDE SEQUENCE [LARGE SCALE GENOMIC DNA]</scope>
    <source>
        <strain evidence="3 4">PI-S10-B5A</strain>
    </source>
</reference>
<dbReference type="SUPFAM" id="SSF51735">
    <property type="entry name" value="NAD(P)-binding Rossmann-fold domains"/>
    <property type="match status" value="1"/>
</dbReference>
<gene>
    <name evidence="3" type="ORF">G9470_18290</name>
</gene>
<comment type="caution">
    <text evidence="3">The sequence shown here is derived from an EMBL/GenBank/DDBJ whole genome shotgun (WGS) entry which is preliminary data.</text>
</comment>
<dbReference type="PRINTS" id="PR00080">
    <property type="entry name" value="SDRFAMILY"/>
</dbReference>
<dbReference type="PANTHER" id="PTHR42760">
    <property type="entry name" value="SHORT-CHAIN DEHYDROGENASES/REDUCTASES FAMILY MEMBER"/>
    <property type="match status" value="1"/>
</dbReference>
<dbReference type="PROSITE" id="PS00061">
    <property type="entry name" value="ADH_SHORT"/>
    <property type="match status" value="1"/>
</dbReference>
<organism evidence="3 4">
    <name type="scientific">Lacrimispora defluvii</name>
    <dbReference type="NCBI Taxonomy" id="2719233"/>
    <lineage>
        <taxon>Bacteria</taxon>
        <taxon>Bacillati</taxon>
        <taxon>Bacillota</taxon>
        <taxon>Clostridia</taxon>
        <taxon>Lachnospirales</taxon>
        <taxon>Lachnospiraceae</taxon>
        <taxon>Lacrimispora</taxon>
    </lineage>
</organism>
<evidence type="ECO:0000313" key="3">
    <source>
        <dbReference type="EMBL" id="NNJ31729.1"/>
    </source>
</evidence>
<dbReference type="PRINTS" id="PR00081">
    <property type="entry name" value="GDHRDH"/>
</dbReference>
<comment type="similarity">
    <text evidence="1">Belongs to the short-chain dehydrogenases/reductases (SDR) family.</text>
</comment>
<keyword evidence="4" id="KW-1185">Reference proteome</keyword>
<dbReference type="InterPro" id="IPR036291">
    <property type="entry name" value="NAD(P)-bd_dom_sf"/>
</dbReference>
<protein>
    <submittedName>
        <fullName evidence="3">SDR family oxidoreductase</fullName>
    </submittedName>
</protein>